<dbReference type="GeneID" id="69042058"/>
<sequence>MPKPHTEYFLELGIQIHAPSSIPIKVQINDGDEMVTKEKSRPLCRISYKKATGNQGLSEGTSGFKNFYICISNDKGLVVGVVVSAQLPATSYLRISIVEKVVGSPLLF</sequence>
<dbReference type="AlphaFoldDB" id="C0P0W2"/>
<dbReference type="Proteomes" id="UP000001631">
    <property type="component" value="Unassembled WGS sequence"/>
</dbReference>
<organism evidence="1 2">
    <name type="scientific">Ajellomyces capsulatus (strain G186AR / H82 / ATCC MYA-2454 / RMSCC 2432)</name>
    <name type="common">Darling's disease fungus</name>
    <name type="synonym">Histoplasma capsulatum</name>
    <dbReference type="NCBI Taxonomy" id="447093"/>
    <lineage>
        <taxon>Eukaryota</taxon>
        <taxon>Fungi</taxon>
        <taxon>Dikarya</taxon>
        <taxon>Ascomycota</taxon>
        <taxon>Pezizomycotina</taxon>
        <taxon>Eurotiomycetes</taxon>
        <taxon>Eurotiomycetidae</taxon>
        <taxon>Onygenales</taxon>
        <taxon>Ajellomycetaceae</taxon>
        <taxon>Histoplasma</taxon>
    </lineage>
</organism>
<keyword evidence="2" id="KW-1185">Reference proteome</keyword>
<gene>
    <name evidence="1" type="ORF">HCBG_09042</name>
</gene>
<dbReference type="EMBL" id="GG663382">
    <property type="protein sequence ID" value="EEH02762.1"/>
    <property type="molecule type" value="Genomic_DNA"/>
</dbReference>
<name>C0P0W2_AJECG</name>
<evidence type="ECO:0000313" key="2">
    <source>
        <dbReference type="Proteomes" id="UP000001631"/>
    </source>
</evidence>
<accession>C0P0W2</accession>
<dbReference type="RefSeq" id="XP_045283243.1">
    <property type="nucleotide sequence ID" value="XM_045436091.1"/>
</dbReference>
<evidence type="ECO:0000313" key="1">
    <source>
        <dbReference type="EMBL" id="EEH02762.1"/>
    </source>
</evidence>
<dbReference type="InParanoid" id="C0P0W2"/>
<dbReference type="HOGENOM" id="CLU_2196148_0_0_1"/>
<protein>
    <submittedName>
        <fullName evidence="1">Uncharacterized protein</fullName>
    </submittedName>
</protein>
<reference evidence="1" key="1">
    <citation type="submission" date="2009-02" db="EMBL/GenBank/DDBJ databases">
        <title>The Genome Sequence of Ajellomyces capsulatus strain G186AR.</title>
        <authorList>
            <consortium name="The Broad Institute Genome Sequencing Platform"/>
            <person name="Champion M."/>
            <person name="Cuomo C."/>
            <person name="Ma L.-J."/>
            <person name="Henn M.R."/>
            <person name="Sil A."/>
            <person name="Goldman B."/>
            <person name="Young S.K."/>
            <person name="Kodira C.D."/>
            <person name="Zeng Q."/>
            <person name="Koehrsen M."/>
            <person name="Alvarado L."/>
            <person name="Berlin A."/>
            <person name="Borenstein D."/>
            <person name="Chen Z."/>
            <person name="Engels R."/>
            <person name="Freedman E."/>
            <person name="Gellesch M."/>
            <person name="Goldberg J."/>
            <person name="Griggs A."/>
            <person name="Gujja S."/>
            <person name="Heiman D."/>
            <person name="Hepburn T."/>
            <person name="Howarth C."/>
            <person name="Jen D."/>
            <person name="Larson L."/>
            <person name="Lewis B."/>
            <person name="Mehta T."/>
            <person name="Park D."/>
            <person name="Pearson M."/>
            <person name="Roberts A."/>
            <person name="Saif S."/>
            <person name="Shea T."/>
            <person name="Shenoy N."/>
            <person name="Sisk P."/>
            <person name="Stolte C."/>
            <person name="Sykes S."/>
            <person name="Walk T."/>
            <person name="White J."/>
            <person name="Yandava C."/>
            <person name="Klein B."/>
            <person name="McEwen J.G."/>
            <person name="Puccia R."/>
            <person name="Goldman G.H."/>
            <person name="Felipe M.S."/>
            <person name="Nino-Vega G."/>
            <person name="San-Blas G."/>
            <person name="Taylor J."/>
            <person name="Mendoza L."/>
            <person name="Galagan J."/>
            <person name="Nusbaum C."/>
            <person name="Birren B."/>
        </authorList>
    </citation>
    <scope>NUCLEOTIDE SEQUENCE</scope>
    <source>
        <strain evidence="1">G186AR</strain>
    </source>
</reference>
<proteinExistence type="predicted"/>